<accession>A0A0M0KBB9</accession>
<feature type="domain" description="Protein kinase" evidence="6">
    <location>
        <begin position="148"/>
        <end position="447"/>
    </location>
</feature>
<dbReference type="Gene3D" id="1.10.510.10">
    <property type="entry name" value="Transferase(Phosphotransferase) domain 1"/>
    <property type="match status" value="1"/>
</dbReference>
<dbReference type="GO" id="GO:0004674">
    <property type="term" value="F:protein serine/threonine kinase activity"/>
    <property type="evidence" value="ECO:0007669"/>
    <property type="project" value="TreeGrafter"/>
</dbReference>
<proteinExistence type="predicted"/>
<dbReference type="Proteomes" id="UP000037460">
    <property type="component" value="Unassembled WGS sequence"/>
</dbReference>
<dbReference type="InterPro" id="IPR051681">
    <property type="entry name" value="Ser/Thr_Kinases-Pseudokinases"/>
</dbReference>
<evidence type="ECO:0000313" key="8">
    <source>
        <dbReference type="Proteomes" id="UP000037460"/>
    </source>
</evidence>
<dbReference type="InterPro" id="IPR001245">
    <property type="entry name" value="Ser-Thr/Tyr_kinase_cat_dom"/>
</dbReference>
<dbReference type="GO" id="GO:0005524">
    <property type="term" value="F:ATP binding"/>
    <property type="evidence" value="ECO:0007669"/>
    <property type="project" value="UniProtKB-KW"/>
</dbReference>
<dbReference type="InterPro" id="IPR000719">
    <property type="entry name" value="Prot_kinase_dom"/>
</dbReference>
<dbReference type="EMBL" id="JWZX01000778">
    <property type="protein sequence ID" value="KOO35713.1"/>
    <property type="molecule type" value="Genomic_DNA"/>
</dbReference>
<dbReference type="PANTHER" id="PTHR44329">
    <property type="entry name" value="SERINE/THREONINE-PROTEIN KINASE TNNI3K-RELATED"/>
    <property type="match status" value="1"/>
</dbReference>
<reference evidence="8" key="1">
    <citation type="journal article" date="2015" name="PLoS Genet.">
        <title>Genome Sequence and Transcriptome Analyses of Chrysochromulina tobin: Metabolic Tools for Enhanced Algal Fitness in the Prominent Order Prymnesiales (Haptophyceae).</title>
        <authorList>
            <person name="Hovde B.T."/>
            <person name="Deodato C.R."/>
            <person name="Hunsperger H.M."/>
            <person name="Ryken S.A."/>
            <person name="Yost W."/>
            <person name="Jha R.K."/>
            <person name="Patterson J."/>
            <person name="Monnat R.J. Jr."/>
            <person name="Barlow S.B."/>
            <person name="Starkenburg S.R."/>
            <person name="Cattolico R.A."/>
        </authorList>
    </citation>
    <scope>NUCLEOTIDE SEQUENCE</scope>
    <source>
        <strain evidence="8">CCMP291</strain>
    </source>
</reference>
<comment type="caution">
    <text evidence="7">The sequence shown here is derived from an EMBL/GenBank/DDBJ whole genome shotgun (WGS) entry which is preliminary data.</text>
</comment>
<keyword evidence="3" id="KW-0418">Kinase</keyword>
<dbReference type="AlphaFoldDB" id="A0A0M0KBB9"/>
<dbReference type="InterPro" id="IPR008271">
    <property type="entry name" value="Ser/Thr_kinase_AS"/>
</dbReference>
<evidence type="ECO:0000256" key="3">
    <source>
        <dbReference type="ARBA" id="ARBA00022777"/>
    </source>
</evidence>
<dbReference type="SUPFAM" id="SSF56112">
    <property type="entry name" value="Protein kinase-like (PK-like)"/>
    <property type="match status" value="1"/>
</dbReference>
<sequence length="447" mass="49177">MESLAEVIKAIALEPRPLDPTMAVPLSVGAAVDSQLPQPPRLAKKDAAAAAKKVQRAEKAEKELARTKVEAVRETERRTDCLREDGSFTLPLPHIVGAVAGAPPGQPPAPWRSLIDIRETRELHNQLAHEIRQRQQREGLVVVPWESVSFDKILDKGAFSTVTKAKLNMTPCAVKMNDVLSSHGVVEALALLDECSMMAIIHHPNIVKTLGIAFDAPAKIGLIMELMNCSLHELMHAHAFSFRELQRYVNWADSLLAIATDIAIGMTYLHYRHIIHRDLKPLNVLMTDGWTAKVADFGEISARLTDPNLIRVVCFEGMRMDEEDLDLDLDLDLDPSDSDLEARRPPFNLSTPEKWTKEADCPKLSPGFTLKIPKSRFPGPKPPAVQPFPGPKPDFVQKGLHGIGIGFPEVCTDPEGDTEPRVGYVNSLVAHVQRIVGVHAATAGDAR</sequence>
<evidence type="ECO:0000313" key="7">
    <source>
        <dbReference type="EMBL" id="KOO35713.1"/>
    </source>
</evidence>
<dbReference type="Pfam" id="PF07714">
    <property type="entry name" value="PK_Tyr_Ser-Thr"/>
    <property type="match status" value="1"/>
</dbReference>
<dbReference type="PANTHER" id="PTHR44329:SF288">
    <property type="entry name" value="MITOGEN-ACTIVATED PROTEIN KINASE KINASE KINASE 20"/>
    <property type="match status" value="1"/>
</dbReference>
<evidence type="ECO:0000256" key="2">
    <source>
        <dbReference type="ARBA" id="ARBA00022741"/>
    </source>
</evidence>
<keyword evidence="5" id="KW-0175">Coiled coil</keyword>
<dbReference type="SMART" id="SM00220">
    <property type="entry name" value="S_TKc"/>
    <property type="match status" value="1"/>
</dbReference>
<feature type="coiled-coil region" evidence="5">
    <location>
        <begin position="47"/>
        <end position="77"/>
    </location>
</feature>
<gene>
    <name evidence="7" type="ORF">Ctob_015453</name>
</gene>
<dbReference type="InterPro" id="IPR011009">
    <property type="entry name" value="Kinase-like_dom_sf"/>
</dbReference>
<keyword evidence="4" id="KW-0067">ATP-binding</keyword>
<dbReference type="PROSITE" id="PS50011">
    <property type="entry name" value="PROTEIN_KINASE_DOM"/>
    <property type="match status" value="1"/>
</dbReference>
<organism evidence="7 8">
    <name type="scientific">Chrysochromulina tobinii</name>
    <dbReference type="NCBI Taxonomy" id="1460289"/>
    <lineage>
        <taxon>Eukaryota</taxon>
        <taxon>Haptista</taxon>
        <taxon>Haptophyta</taxon>
        <taxon>Prymnesiophyceae</taxon>
        <taxon>Prymnesiales</taxon>
        <taxon>Chrysochromulinaceae</taxon>
        <taxon>Chrysochromulina</taxon>
    </lineage>
</organism>
<protein>
    <recommendedName>
        <fullName evidence="6">Protein kinase domain-containing protein</fullName>
    </recommendedName>
</protein>
<evidence type="ECO:0000256" key="5">
    <source>
        <dbReference type="SAM" id="Coils"/>
    </source>
</evidence>
<keyword evidence="8" id="KW-1185">Reference proteome</keyword>
<evidence type="ECO:0000256" key="4">
    <source>
        <dbReference type="ARBA" id="ARBA00022840"/>
    </source>
</evidence>
<name>A0A0M0KBB9_9EUKA</name>
<evidence type="ECO:0000256" key="1">
    <source>
        <dbReference type="ARBA" id="ARBA00022679"/>
    </source>
</evidence>
<keyword evidence="1" id="KW-0808">Transferase</keyword>
<dbReference type="OrthoDB" id="346907at2759"/>
<keyword evidence="2" id="KW-0547">Nucleotide-binding</keyword>
<dbReference type="PROSITE" id="PS00108">
    <property type="entry name" value="PROTEIN_KINASE_ST"/>
    <property type="match status" value="1"/>
</dbReference>
<evidence type="ECO:0000259" key="6">
    <source>
        <dbReference type="PROSITE" id="PS50011"/>
    </source>
</evidence>